<dbReference type="AlphaFoldDB" id="A0A2K3DCC9"/>
<proteinExistence type="predicted"/>
<dbReference type="SUPFAM" id="SSF53335">
    <property type="entry name" value="S-adenosyl-L-methionine-dependent methyltransferases"/>
    <property type="match status" value="1"/>
</dbReference>
<evidence type="ECO:0000313" key="2">
    <source>
        <dbReference type="EMBL" id="PNW78196.1"/>
    </source>
</evidence>
<dbReference type="Proteomes" id="UP000006906">
    <property type="component" value="Chromosome 9"/>
</dbReference>
<protein>
    <recommendedName>
        <fullName evidence="1">Methyltransferase domain-containing protein</fullName>
    </recommendedName>
</protein>
<evidence type="ECO:0000313" key="3">
    <source>
        <dbReference type="Proteomes" id="UP000006906"/>
    </source>
</evidence>
<dbReference type="Pfam" id="PF13649">
    <property type="entry name" value="Methyltransf_25"/>
    <property type="match status" value="1"/>
</dbReference>
<evidence type="ECO:0000259" key="1">
    <source>
        <dbReference type="Pfam" id="PF13649"/>
    </source>
</evidence>
<dbReference type="PaxDb" id="3055-EDP01984"/>
<organism evidence="2 3">
    <name type="scientific">Chlamydomonas reinhardtii</name>
    <name type="common">Chlamydomonas smithii</name>
    <dbReference type="NCBI Taxonomy" id="3055"/>
    <lineage>
        <taxon>Eukaryota</taxon>
        <taxon>Viridiplantae</taxon>
        <taxon>Chlorophyta</taxon>
        <taxon>core chlorophytes</taxon>
        <taxon>Chlorophyceae</taxon>
        <taxon>CS clade</taxon>
        <taxon>Chlamydomonadales</taxon>
        <taxon>Chlamydomonadaceae</taxon>
        <taxon>Chlamydomonas</taxon>
    </lineage>
</organism>
<keyword evidence="3" id="KW-1185">Reference proteome</keyword>
<name>A0A2K3DCC9_CHLRE</name>
<dbReference type="ExpressionAtlas" id="A0A2K3DCC9">
    <property type="expression patterns" value="baseline and differential"/>
</dbReference>
<dbReference type="EMBL" id="CM008970">
    <property type="protein sequence ID" value="PNW78196.1"/>
    <property type="molecule type" value="Genomic_DNA"/>
</dbReference>
<sequence length="234" mass="26078">MVWDSHGPHVRLEMTMRLPRTVEFHEKGVPTKDVFSRIYSSKFWGNAGGGSGIGSEPSSTAVLRPKLVDVIKKYGIKSMLDAPCGSLAWMPLVLEQVPDMTYTGIDVACDVIAQHQVNYANRTNWRFYCADVCHQGLPRADIVFSRDSLQHLPLSYAHAFLRNVRESGARYLLVGSYINGTTANIDVPIGGYYHINVLNQPFSLQHALLETLSEEVGYSNDSPKSMMLLEVAKM</sequence>
<dbReference type="OrthoDB" id="9991036at2759"/>
<dbReference type="KEGG" id="cre:CHLRE_09g386250v5"/>
<dbReference type="GeneID" id="5720846"/>
<dbReference type="InterPro" id="IPR041698">
    <property type="entry name" value="Methyltransf_25"/>
</dbReference>
<reference evidence="2 3" key="1">
    <citation type="journal article" date="2007" name="Science">
        <title>The Chlamydomonas genome reveals the evolution of key animal and plant functions.</title>
        <authorList>
            <person name="Merchant S.S."/>
            <person name="Prochnik S.E."/>
            <person name="Vallon O."/>
            <person name="Harris E.H."/>
            <person name="Karpowicz S.J."/>
            <person name="Witman G.B."/>
            <person name="Terry A."/>
            <person name="Salamov A."/>
            <person name="Fritz-Laylin L.K."/>
            <person name="Marechal-Drouard L."/>
            <person name="Marshall W.F."/>
            <person name="Qu L.H."/>
            <person name="Nelson D.R."/>
            <person name="Sanderfoot A.A."/>
            <person name="Spalding M.H."/>
            <person name="Kapitonov V.V."/>
            <person name="Ren Q."/>
            <person name="Ferris P."/>
            <person name="Lindquist E."/>
            <person name="Shapiro H."/>
            <person name="Lucas S.M."/>
            <person name="Grimwood J."/>
            <person name="Schmutz J."/>
            <person name="Cardol P."/>
            <person name="Cerutti H."/>
            <person name="Chanfreau G."/>
            <person name="Chen C.L."/>
            <person name="Cognat V."/>
            <person name="Croft M.T."/>
            <person name="Dent R."/>
            <person name="Dutcher S."/>
            <person name="Fernandez E."/>
            <person name="Fukuzawa H."/>
            <person name="Gonzalez-Ballester D."/>
            <person name="Gonzalez-Halphen D."/>
            <person name="Hallmann A."/>
            <person name="Hanikenne M."/>
            <person name="Hippler M."/>
            <person name="Inwood W."/>
            <person name="Jabbari K."/>
            <person name="Kalanon M."/>
            <person name="Kuras R."/>
            <person name="Lefebvre P.A."/>
            <person name="Lemaire S.D."/>
            <person name="Lobanov A.V."/>
            <person name="Lohr M."/>
            <person name="Manuell A."/>
            <person name="Meier I."/>
            <person name="Mets L."/>
            <person name="Mittag M."/>
            <person name="Mittelmeier T."/>
            <person name="Moroney J.V."/>
            <person name="Moseley J."/>
            <person name="Napoli C."/>
            <person name="Nedelcu A.M."/>
            <person name="Niyogi K."/>
            <person name="Novoselov S.V."/>
            <person name="Paulsen I.T."/>
            <person name="Pazour G."/>
            <person name="Purton S."/>
            <person name="Ral J.P."/>
            <person name="Riano-Pachon D.M."/>
            <person name="Riekhof W."/>
            <person name="Rymarquis L."/>
            <person name="Schroda M."/>
            <person name="Stern D."/>
            <person name="Umen J."/>
            <person name="Willows R."/>
            <person name="Wilson N."/>
            <person name="Zimmer S.L."/>
            <person name="Allmer J."/>
            <person name="Balk J."/>
            <person name="Bisova K."/>
            <person name="Chen C.J."/>
            <person name="Elias M."/>
            <person name="Gendler K."/>
            <person name="Hauser C."/>
            <person name="Lamb M.R."/>
            <person name="Ledford H."/>
            <person name="Long J.C."/>
            <person name="Minagawa J."/>
            <person name="Page M.D."/>
            <person name="Pan J."/>
            <person name="Pootakham W."/>
            <person name="Roje S."/>
            <person name="Rose A."/>
            <person name="Stahlberg E."/>
            <person name="Terauchi A.M."/>
            <person name="Yang P."/>
            <person name="Ball S."/>
            <person name="Bowler C."/>
            <person name="Dieckmann C.L."/>
            <person name="Gladyshev V.N."/>
            <person name="Green P."/>
            <person name="Jorgensen R."/>
            <person name="Mayfield S."/>
            <person name="Mueller-Roeber B."/>
            <person name="Rajamani S."/>
            <person name="Sayre R.T."/>
            <person name="Brokstein P."/>
            <person name="Dubchak I."/>
            <person name="Goodstein D."/>
            <person name="Hornick L."/>
            <person name="Huang Y.W."/>
            <person name="Jhaveri J."/>
            <person name="Luo Y."/>
            <person name="Martinez D."/>
            <person name="Ngau W.C."/>
            <person name="Otillar B."/>
            <person name="Poliakov A."/>
            <person name="Porter A."/>
            <person name="Szajkowski L."/>
            <person name="Werner G."/>
            <person name="Zhou K."/>
            <person name="Grigoriev I.V."/>
            <person name="Rokhsar D.S."/>
            <person name="Grossman A.R."/>
        </authorList>
    </citation>
    <scope>NUCLEOTIDE SEQUENCE [LARGE SCALE GENOMIC DNA]</scope>
    <source>
        <strain evidence="3">CC-503</strain>
    </source>
</reference>
<dbReference type="Gramene" id="PNW78196">
    <property type="protein sequence ID" value="PNW78196"/>
    <property type="gene ID" value="CHLRE_09g386250v5"/>
</dbReference>
<accession>A0A2K3DCC9</accession>
<dbReference type="InParanoid" id="A0A2K3DCC9"/>
<gene>
    <name evidence="2" type="ORF">CHLRE_09g386250v5</name>
</gene>
<dbReference type="RefSeq" id="XP_001695276.2">
    <property type="nucleotide sequence ID" value="XM_001695224.2"/>
</dbReference>
<dbReference type="Gene3D" id="3.40.50.150">
    <property type="entry name" value="Vaccinia Virus protein VP39"/>
    <property type="match status" value="1"/>
</dbReference>
<feature type="domain" description="Methyltransferase" evidence="1">
    <location>
        <begin position="80"/>
        <end position="165"/>
    </location>
</feature>
<dbReference type="InterPro" id="IPR029063">
    <property type="entry name" value="SAM-dependent_MTases_sf"/>
</dbReference>